<dbReference type="Pfam" id="PF02816">
    <property type="entry name" value="Alpha_kinase"/>
    <property type="match status" value="1"/>
</dbReference>
<proteinExistence type="predicted"/>
<dbReference type="GO" id="GO:0004674">
    <property type="term" value="F:protein serine/threonine kinase activity"/>
    <property type="evidence" value="ECO:0007669"/>
    <property type="project" value="UniProtKB-KW"/>
</dbReference>
<evidence type="ECO:0000256" key="3">
    <source>
        <dbReference type="ARBA" id="ARBA00022777"/>
    </source>
</evidence>
<comment type="caution">
    <text evidence="5">The sequence shown here is derived from an EMBL/GenBank/DDBJ whole genome shotgun (WGS) entry which is preliminary data.</text>
</comment>
<protein>
    <recommendedName>
        <fullName evidence="4">Alpha-type protein kinase domain-containing protein</fullName>
    </recommendedName>
</protein>
<keyword evidence="3" id="KW-0418">Kinase</keyword>
<dbReference type="InterPro" id="IPR052969">
    <property type="entry name" value="Thr-specific_kinase-like"/>
</dbReference>
<dbReference type="AlphaFoldDB" id="A0A8S1YJL6"/>
<keyword evidence="6" id="KW-1185">Reference proteome</keyword>
<evidence type="ECO:0000259" key="4">
    <source>
        <dbReference type="PROSITE" id="PS51158"/>
    </source>
</evidence>
<dbReference type="GO" id="GO:0005737">
    <property type="term" value="C:cytoplasm"/>
    <property type="evidence" value="ECO:0007669"/>
    <property type="project" value="TreeGrafter"/>
</dbReference>
<gene>
    <name evidence="5" type="ORF">POCTA_138.1.T1780015</name>
</gene>
<evidence type="ECO:0000313" key="5">
    <source>
        <dbReference type="EMBL" id="CAD8214465.1"/>
    </source>
</evidence>
<sequence>MLMKHQSKRIQKNQINFGLLKEFLKVNLQYITNNYGYINEHLTELNKLDQPFSYSTFFISKRLNMINDVQGVGINFTDPAVNTNTTKVY</sequence>
<dbReference type="PROSITE" id="PS51158">
    <property type="entry name" value="ALPHA_KINASE"/>
    <property type="match status" value="1"/>
</dbReference>
<accession>A0A8S1YJL6</accession>
<evidence type="ECO:0000256" key="2">
    <source>
        <dbReference type="ARBA" id="ARBA00022679"/>
    </source>
</evidence>
<keyword evidence="2" id="KW-0808">Transferase</keyword>
<dbReference type="InterPro" id="IPR004166">
    <property type="entry name" value="a-kinase_dom"/>
</dbReference>
<organism evidence="5 6">
    <name type="scientific">Paramecium octaurelia</name>
    <dbReference type="NCBI Taxonomy" id="43137"/>
    <lineage>
        <taxon>Eukaryota</taxon>
        <taxon>Sar</taxon>
        <taxon>Alveolata</taxon>
        <taxon>Ciliophora</taxon>
        <taxon>Intramacronucleata</taxon>
        <taxon>Oligohymenophorea</taxon>
        <taxon>Peniculida</taxon>
        <taxon>Parameciidae</taxon>
        <taxon>Paramecium</taxon>
    </lineage>
</organism>
<dbReference type="PANTHER" id="PTHR47763:SF1">
    <property type="entry name" value="DUF659 DOMAIN-CONTAINING PROTEIN"/>
    <property type="match status" value="1"/>
</dbReference>
<dbReference type="OrthoDB" id="430683at2759"/>
<dbReference type="Proteomes" id="UP000683925">
    <property type="component" value="Unassembled WGS sequence"/>
</dbReference>
<name>A0A8S1YJL6_PAROT</name>
<dbReference type="EMBL" id="CAJJDP010000182">
    <property type="protein sequence ID" value="CAD8214465.1"/>
    <property type="molecule type" value="Genomic_DNA"/>
</dbReference>
<dbReference type="PANTHER" id="PTHR47763">
    <property type="entry name" value="ALPHA-PROTEIN KINASE VWKA"/>
    <property type="match status" value="1"/>
</dbReference>
<reference evidence="5" key="1">
    <citation type="submission" date="2021-01" db="EMBL/GenBank/DDBJ databases">
        <authorList>
            <consortium name="Genoscope - CEA"/>
            <person name="William W."/>
        </authorList>
    </citation>
    <scope>NUCLEOTIDE SEQUENCE</scope>
</reference>
<feature type="domain" description="Alpha-type protein kinase" evidence="4">
    <location>
        <begin position="1"/>
        <end position="89"/>
    </location>
</feature>
<dbReference type="GO" id="GO:0005524">
    <property type="term" value="F:ATP binding"/>
    <property type="evidence" value="ECO:0007669"/>
    <property type="project" value="InterPro"/>
</dbReference>
<evidence type="ECO:0000256" key="1">
    <source>
        <dbReference type="ARBA" id="ARBA00022527"/>
    </source>
</evidence>
<keyword evidence="1" id="KW-0723">Serine/threonine-protein kinase</keyword>
<evidence type="ECO:0000313" key="6">
    <source>
        <dbReference type="Proteomes" id="UP000683925"/>
    </source>
</evidence>